<accession>B5H094</accession>
<sequence length="452" mass="47650">MAHQTHREDLPPTVAVPLPRRLGEISRRRGATAAAARTARACGTAPGAAGRHGTPATAPPGRDRGARGARGGRDTAAPPGPARLARTVWTVVGVHAVSTAVHLLILALLNPPGGPRLKDRLLAWDALLYLSIATDGYPRGLSYTPEGSLTGNNLAFFPLYPQLVRLLHRSTGTDAGTAAIALSHLALLAALFATYALLTRLYGERVAVIGSVLLAGAQPMALTFLMGYSEALFLALATATLLAAHRGAWLTAGVLTLLAGLTRPAAGAVALALIAAVVLEIRRTGRLDWRPVTAVVVGCSGTPAYLLWVGNRVGQLNGWFVIQEAGWGTHWDSGAAFLRFLLDTFRAADGWVALSTALLLLAAVCATAVAWRRGVWPPLLVYGTTVVVLTLGQSNYYHSKLRLIVPALVFLVPPALALARARTRTAVAVLAAATLFGSWYGAHMLTVWRYAI</sequence>
<dbReference type="PANTHER" id="PTHR12468">
    <property type="entry name" value="GPI MANNOSYLTRANSFERASE 2"/>
    <property type="match status" value="1"/>
</dbReference>
<dbReference type="UniPathway" id="UPA00196"/>
<feature type="transmembrane region" description="Helical" evidence="11">
    <location>
        <begin position="426"/>
        <end position="451"/>
    </location>
</feature>
<dbReference type="AlphaFoldDB" id="B5H094"/>
<evidence type="ECO:0000256" key="11">
    <source>
        <dbReference type="SAM" id="Phobius"/>
    </source>
</evidence>
<evidence type="ECO:0000313" key="12">
    <source>
        <dbReference type="EMBL" id="EFG05407.1"/>
    </source>
</evidence>
<keyword evidence="8 11" id="KW-1133">Transmembrane helix</keyword>
<keyword evidence="3" id="KW-0337">GPI-anchor biosynthesis</keyword>
<dbReference type="GO" id="GO:0004376">
    <property type="term" value="F:GPI mannosyltransferase activity"/>
    <property type="evidence" value="ECO:0007669"/>
    <property type="project" value="InterPro"/>
</dbReference>
<dbReference type="GO" id="GO:0006506">
    <property type="term" value="P:GPI anchor biosynthetic process"/>
    <property type="evidence" value="ECO:0007669"/>
    <property type="project" value="UniProtKB-UniPathway"/>
</dbReference>
<keyword evidence="4" id="KW-0328">Glycosyltransferase</keyword>
<dbReference type="InterPro" id="IPR007315">
    <property type="entry name" value="PIG-V/Gpi18"/>
</dbReference>
<evidence type="ECO:0000256" key="8">
    <source>
        <dbReference type="ARBA" id="ARBA00022989"/>
    </source>
</evidence>
<dbReference type="RefSeq" id="WP_003957665.1">
    <property type="nucleotide sequence ID" value="NZ_CM000913.1"/>
</dbReference>
<evidence type="ECO:0000256" key="3">
    <source>
        <dbReference type="ARBA" id="ARBA00022502"/>
    </source>
</evidence>
<feature type="transmembrane region" description="Helical" evidence="11">
    <location>
        <begin position="205"/>
        <end position="228"/>
    </location>
</feature>
<dbReference type="PANTHER" id="PTHR12468:SF2">
    <property type="entry name" value="GPI MANNOSYLTRANSFERASE 2"/>
    <property type="match status" value="1"/>
</dbReference>
<keyword evidence="7" id="KW-0256">Endoplasmic reticulum</keyword>
<evidence type="ECO:0000256" key="9">
    <source>
        <dbReference type="ARBA" id="ARBA00023136"/>
    </source>
</evidence>
<feature type="transmembrane region" description="Helical" evidence="11">
    <location>
        <begin position="291"/>
        <end position="310"/>
    </location>
</feature>
<feature type="transmembrane region" description="Helical" evidence="11">
    <location>
        <begin position="175"/>
        <end position="198"/>
    </location>
</feature>
<protein>
    <submittedName>
        <fullName evidence="12">Integral membrane protein</fullName>
    </submittedName>
</protein>
<evidence type="ECO:0000256" key="1">
    <source>
        <dbReference type="ARBA" id="ARBA00004477"/>
    </source>
</evidence>
<evidence type="ECO:0000256" key="10">
    <source>
        <dbReference type="SAM" id="MobiDB-lite"/>
    </source>
</evidence>
<gene>
    <name evidence="12" type="ORF">SCLAV_0331</name>
</gene>
<feature type="compositionally biased region" description="Low complexity" evidence="10">
    <location>
        <begin position="38"/>
        <end position="60"/>
    </location>
</feature>
<dbReference type="GO" id="GO:0016020">
    <property type="term" value="C:membrane"/>
    <property type="evidence" value="ECO:0007669"/>
    <property type="project" value="GOC"/>
</dbReference>
<dbReference type="eggNOG" id="COG5542">
    <property type="taxonomic scope" value="Bacteria"/>
</dbReference>
<keyword evidence="13" id="KW-1185">Reference proteome</keyword>
<comment type="subcellular location">
    <subcellularLocation>
        <location evidence="1">Endoplasmic reticulum membrane</location>
        <topology evidence="1">Multi-pass membrane protein</topology>
    </subcellularLocation>
</comment>
<feature type="transmembrane region" description="Helical" evidence="11">
    <location>
        <begin position="248"/>
        <end position="279"/>
    </location>
</feature>
<evidence type="ECO:0000256" key="4">
    <source>
        <dbReference type="ARBA" id="ARBA00022676"/>
    </source>
</evidence>
<dbReference type="GO" id="GO:0000009">
    <property type="term" value="F:alpha-1,6-mannosyltransferase activity"/>
    <property type="evidence" value="ECO:0007669"/>
    <property type="project" value="InterPro"/>
</dbReference>
<feature type="transmembrane region" description="Helical" evidence="11">
    <location>
        <begin position="379"/>
        <end position="397"/>
    </location>
</feature>
<dbReference type="EMBL" id="CM000913">
    <property type="protein sequence ID" value="EFG05407.1"/>
    <property type="molecule type" value="Genomic_DNA"/>
</dbReference>
<name>B5H094_STRCL</name>
<keyword evidence="9 11" id="KW-0472">Membrane</keyword>
<organism evidence="12 13">
    <name type="scientific">Streptomyces clavuligerus</name>
    <dbReference type="NCBI Taxonomy" id="1901"/>
    <lineage>
        <taxon>Bacteria</taxon>
        <taxon>Bacillati</taxon>
        <taxon>Actinomycetota</taxon>
        <taxon>Actinomycetes</taxon>
        <taxon>Kitasatosporales</taxon>
        <taxon>Streptomycetaceae</taxon>
        <taxon>Streptomyces</taxon>
    </lineage>
</organism>
<evidence type="ECO:0000256" key="6">
    <source>
        <dbReference type="ARBA" id="ARBA00022692"/>
    </source>
</evidence>
<feature type="transmembrane region" description="Helical" evidence="11">
    <location>
        <begin position="403"/>
        <end position="419"/>
    </location>
</feature>
<feature type="region of interest" description="Disordered" evidence="10">
    <location>
        <begin position="38"/>
        <end position="81"/>
    </location>
</feature>
<dbReference type="OrthoDB" id="151635at2"/>
<evidence type="ECO:0000256" key="7">
    <source>
        <dbReference type="ARBA" id="ARBA00022824"/>
    </source>
</evidence>
<dbReference type="Proteomes" id="UP000002357">
    <property type="component" value="Chromosome"/>
</dbReference>
<dbReference type="GeneID" id="93732966"/>
<proteinExistence type="predicted"/>
<keyword evidence="6 11" id="KW-0812">Transmembrane</keyword>
<evidence type="ECO:0000313" key="13">
    <source>
        <dbReference type="Proteomes" id="UP000002357"/>
    </source>
</evidence>
<evidence type="ECO:0000256" key="5">
    <source>
        <dbReference type="ARBA" id="ARBA00022679"/>
    </source>
</evidence>
<feature type="transmembrane region" description="Helical" evidence="11">
    <location>
        <begin position="351"/>
        <end position="372"/>
    </location>
</feature>
<keyword evidence="5" id="KW-0808">Transferase</keyword>
<feature type="transmembrane region" description="Helical" evidence="11">
    <location>
        <begin position="88"/>
        <end position="109"/>
    </location>
</feature>
<evidence type="ECO:0000256" key="2">
    <source>
        <dbReference type="ARBA" id="ARBA00004687"/>
    </source>
</evidence>
<dbReference type="KEGG" id="sclf:BB341_26125"/>
<comment type="pathway">
    <text evidence="2">Glycolipid biosynthesis; glycosylphosphatidylinositol-anchor biosynthesis.</text>
</comment>
<reference evidence="12 13" key="1">
    <citation type="journal article" date="2010" name="Genome Biol. Evol.">
        <title>The sequence of a 1.8-mb bacterial linear plasmid reveals a rich evolutionary reservoir of secondary metabolic pathways.</title>
        <authorList>
            <person name="Medema M.H."/>
            <person name="Trefzer A."/>
            <person name="Kovalchuk A."/>
            <person name="van den Berg M."/>
            <person name="Mueller U."/>
            <person name="Heijne W."/>
            <person name="Wu L."/>
            <person name="Alam M.T."/>
            <person name="Ronning C.M."/>
            <person name="Nierman W.C."/>
            <person name="Bovenberg R.A.L."/>
            <person name="Breitling R."/>
            <person name="Takano E."/>
        </authorList>
    </citation>
    <scope>NUCLEOTIDE SEQUENCE [LARGE SCALE GENOMIC DNA]</scope>
    <source>
        <strain evidence="13">ATCC 27064 / DSM 738 / JCM 4710 / NBRC 13307 / NCIMB 12785 / NRRL 3585 / VKM Ac-602</strain>
    </source>
</reference>